<dbReference type="Pfam" id="PF00892">
    <property type="entry name" value="EamA"/>
    <property type="match status" value="1"/>
</dbReference>
<dbReference type="InterPro" id="IPR037185">
    <property type="entry name" value="EmrE-like"/>
</dbReference>
<feature type="transmembrane region" description="Helical" evidence="5">
    <location>
        <begin position="12"/>
        <end position="33"/>
    </location>
</feature>
<sequence length="191" mass="20154">MLGEAISVVEITCALFSLVGVVCVCQPCFLFGMSLAQDDDNASSPYGPLGGNAAAIFTAMANVYMRKLASLHYVVVIFYFLLSSASLAGTWIVLFENGTFLLVDQPSVTSPVVLASAAARTGFLGQLCVTKGFQMEAIGIASVVRYLDVVFAFVWDAVWLDEPIHAASVAGAALIIACAAVIFVRKSCSHV</sequence>
<keyword evidence="2 5" id="KW-0812">Transmembrane</keyword>
<dbReference type="PANTHER" id="PTHR22911">
    <property type="entry name" value="ACYL-MALONYL CONDENSING ENZYME-RELATED"/>
    <property type="match status" value="1"/>
</dbReference>
<keyword evidence="3 5" id="KW-1133">Transmembrane helix</keyword>
<dbReference type="AlphaFoldDB" id="A0A485L110"/>
<dbReference type="OrthoDB" id="306876at2759"/>
<feature type="transmembrane region" description="Helical" evidence="5">
    <location>
        <begin position="71"/>
        <end position="92"/>
    </location>
</feature>
<feature type="transmembrane region" description="Helical" evidence="5">
    <location>
        <begin position="45"/>
        <end position="64"/>
    </location>
</feature>
<evidence type="ECO:0000256" key="1">
    <source>
        <dbReference type="ARBA" id="ARBA00004141"/>
    </source>
</evidence>
<evidence type="ECO:0000256" key="5">
    <source>
        <dbReference type="SAM" id="Phobius"/>
    </source>
</evidence>
<reference evidence="8 9" key="1">
    <citation type="submission" date="2019-03" db="EMBL/GenBank/DDBJ databases">
        <authorList>
            <person name="Gaulin E."/>
            <person name="Dumas B."/>
        </authorList>
    </citation>
    <scope>NUCLEOTIDE SEQUENCE [LARGE SCALE GENOMIC DNA]</scope>
    <source>
        <strain evidence="8">CBS 568.67</strain>
    </source>
</reference>
<evidence type="ECO:0000256" key="2">
    <source>
        <dbReference type="ARBA" id="ARBA00022692"/>
    </source>
</evidence>
<feature type="transmembrane region" description="Helical" evidence="5">
    <location>
        <begin position="112"/>
        <end position="130"/>
    </location>
</feature>
<keyword evidence="9" id="KW-1185">Reference proteome</keyword>
<gene>
    <name evidence="8" type="primary">Aste57867_14569</name>
    <name evidence="7" type="ORF">As57867_014515</name>
    <name evidence="8" type="ORF">ASTE57867_14569</name>
</gene>
<protein>
    <submittedName>
        <fullName evidence="8">Aste57867_14569 protein</fullName>
    </submittedName>
</protein>
<comment type="subcellular location">
    <subcellularLocation>
        <location evidence="1">Membrane</location>
        <topology evidence="1">Multi-pass membrane protein</topology>
    </subcellularLocation>
</comment>
<proteinExistence type="predicted"/>
<evidence type="ECO:0000313" key="8">
    <source>
        <dbReference type="EMBL" id="VFT91389.1"/>
    </source>
</evidence>
<dbReference type="EMBL" id="VJMH01005556">
    <property type="protein sequence ID" value="KAF0694581.1"/>
    <property type="molecule type" value="Genomic_DNA"/>
</dbReference>
<dbReference type="SUPFAM" id="SSF103481">
    <property type="entry name" value="Multidrug resistance efflux transporter EmrE"/>
    <property type="match status" value="1"/>
</dbReference>
<dbReference type="GO" id="GO:0016020">
    <property type="term" value="C:membrane"/>
    <property type="evidence" value="ECO:0007669"/>
    <property type="project" value="UniProtKB-SubCell"/>
</dbReference>
<evidence type="ECO:0000259" key="6">
    <source>
        <dbReference type="Pfam" id="PF00892"/>
    </source>
</evidence>
<feature type="transmembrane region" description="Helical" evidence="5">
    <location>
        <begin position="137"/>
        <end position="158"/>
    </location>
</feature>
<accession>A0A485L110</accession>
<feature type="transmembrane region" description="Helical" evidence="5">
    <location>
        <begin position="164"/>
        <end position="184"/>
    </location>
</feature>
<dbReference type="PANTHER" id="PTHR22911:SF6">
    <property type="entry name" value="SOLUTE CARRIER FAMILY 35 MEMBER G1"/>
    <property type="match status" value="1"/>
</dbReference>
<keyword evidence="4 5" id="KW-0472">Membrane</keyword>
<dbReference type="InterPro" id="IPR000620">
    <property type="entry name" value="EamA_dom"/>
</dbReference>
<organism evidence="8 9">
    <name type="scientific">Aphanomyces stellatus</name>
    <dbReference type="NCBI Taxonomy" id="120398"/>
    <lineage>
        <taxon>Eukaryota</taxon>
        <taxon>Sar</taxon>
        <taxon>Stramenopiles</taxon>
        <taxon>Oomycota</taxon>
        <taxon>Saprolegniomycetes</taxon>
        <taxon>Saprolegniales</taxon>
        <taxon>Verrucalvaceae</taxon>
        <taxon>Aphanomyces</taxon>
    </lineage>
</organism>
<dbReference type="Proteomes" id="UP000332933">
    <property type="component" value="Unassembled WGS sequence"/>
</dbReference>
<evidence type="ECO:0000256" key="4">
    <source>
        <dbReference type="ARBA" id="ARBA00023136"/>
    </source>
</evidence>
<dbReference type="EMBL" id="CAADRA010005577">
    <property type="protein sequence ID" value="VFT91389.1"/>
    <property type="molecule type" value="Genomic_DNA"/>
</dbReference>
<evidence type="ECO:0000256" key="3">
    <source>
        <dbReference type="ARBA" id="ARBA00022989"/>
    </source>
</evidence>
<evidence type="ECO:0000313" key="7">
    <source>
        <dbReference type="EMBL" id="KAF0694581.1"/>
    </source>
</evidence>
<name>A0A485L110_9STRA</name>
<evidence type="ECO:0000313" key="9">
    <source>
        <dbReference type="Proteomes" id="UP000332933"/>
    </source>
</evidence>
<feature type="domain" description="EamA" evidence="6">
    <location>
        <begin position="52"/>
        <end position="183"/>
    </location>
</feature>
<reference evidence="7" key="2">
    <citation type="submission" date="2019-06" db="EMBL/GenBank/DDBJ databases">
        <title>Genomics analysis of Aphanomyces spp. identifies a new class of oomycete effector associated with host adaptation.</title>
        <authorList>
            <person name="Gaulin E."/>
        </authorList>
    </citation>
    <scope>NUCLEOTIDE SEQUENCE</scope>
    <source>
        <strain evidence="7">CBS 578.67</strain>
    </source>
</reference>